<name>D5EC52_METMS</name>
<dbReference type="InterPro" id="IPR000700">
    <property type="entry name" value="PAS-assoc_C"/>
</dbReference>
<dbReference type="GO" id="GO:0000155">
    <property type="term" value="F:phosphorelay sensor kinase activity"/>
    <property type="evidence" value="ECO:0007669"/>
    <property type="project" value="InterPro"/>
</dbReference>
<dbReference type="Gene3D" id="3.30.565.10">
    <property type="entry name" value="Histidine kinase-like ATPase, C-terminal domain"/>
    <property type="match status" value="1"/>
</dbReference>
<dbReference type="SMART" id="SM00388">
    <property type="entry name" value="HisKA"/>
    <property type="match status" value="1"/>
</dbReference>
<evidence type="ECO:0000259" key="9">
    <source>
        <dbReference type="PROSITE" id="PS50113"/>
    </source>
</evidence>
<evidence type="ECO:0000256" key="3">
    <source>
        <dbReference type="ARBA" id="ARBA00022553"/>
    </source>
</evidence>
<dbReference type="FunFam" id="3.30.565.10:FF:000006">
    <property type="entry name" value="Sensor histidine kinase WalK"/>
    <property type="match status" value="1"/>
</dbReference>
<dbReference type="SMART" id="SM00387">
    <property type="entry name" value="HATPase_c"/>
    <property type="match status" value="1"/>
</dbReference>
<comment type="catalytic activity">
    <reaction evidence="1">
        <text>ATP + protein L-histidine = ADP + protein N-phospho-L-histidine.</text>
        <dbReference type="EC" id="2.7.13.3"/>
    </reaction>
</comment>
<organism evidence="10 11">
    <name type="scientific">Methanohalophilus mahii (strain ATCC 35705 / DSM 5219 / SLP)</name>
    <dbReference type="NCBI Taxonomy" id="547558"/>
    <lineage>
        <taxon>Archaea</taxon>
        <taxon>Methanobacteriati</taxon>
        <taxon>Methanobacteriota</taxon>
        <taxon>Stenosarchaea group</taxon>
        <taxon>Methanomicrobia</taxon>
        <taxon>Methanosarcinales</taxon>
        <taxon>Methanosarcinaceae</taxon>
        <taxon>Methanohalophilus</taxon>
    </lineage>
</organism>
<dbReference type="PRINTS" id="PR00344">
    <property type="entry name" value="BCTRLSENSOR"/>
</dbReference>
<dbReference type="Pfam" id="PF02518">
    <property type="entry name" value="HATPase_c"/>
    <property type="match status" value="1"/>
</dbReference>
<keyword evidence="5 10" id="KW-0418">Kinase</keyword>
<proteinExistence type="predicted"/>
<dbReference type="SUPFAM" id="SSF55785">
    <property type="entry name" value="PYP-like sensor domain (PAS domain)"/>
    <property type="match status" value="1"/>
</dbReference>
<dbReference type="InterPro" id="IPR036890">
    <property type="entry name" value="HATPase_C_sf"/>
</dbReference>
<dbReference type="KEGG" id="mmh:Mmah_1249"/>
<dbReference type="InterPro" id="IPR036097">
    <property type="entry name" value="HisK_dim/P_sf"/>
</dbReference>
<dbReference type="Pfam" id="PF00512">
    <property type="entry name" value="HisKA"/>
    <property type="match status" value="1"/>
</dbReference>
<dbReference type="STRING" id="547558.Mmah_1249"/>
<sequence>MVTEKPIPGSSNLKYLKPREKYKDTNISTVATSFEEIIDKSPMIVFFWDGDQRTETNYVSERVTVFGYSPEDFLDGRMTYKELIHPEDRSFVQNEFERFRNNSSNQFTCEYRIVDSSGSIKWISEITFPCRCDDNLEYHGILLDVTDRKISERAILEKERDISILYSASALASESLDVDDLLDEMLMEMGDLLDITAGGVYIINPEEKEAVLRAYIGPAGEYPESIHYCAIENMFDNSAGPASGPFVAEDTFHYQGQMQRKKYLLFRLYSREKVMGFIQLSIPLNHEVSEKSLQVLEHVGKHIGIAIENAQLFEMTQRAYEDLKHLDKLKSEFLANLTHELKTPLISIKGFSDLLDKGRLGELNEDQKKANLAVVRNADRLKRLIDSLLYMSMEKEGKYQYQFEELDVGEIITDAMDKMKVHTEGKDVDIGIDIQNKSYLTCGDRDRLTNVFLNILDNASKFTKGSGRIKITLKEEEEYIRIKIKDNGIGIPKEKIPRIFDMFYQIDGSTTRIYNGVGMGLYICKKVIDIHNGSIWARSMEGLGTTVHVKLPKI</sequence>
<dbReference type="PROSITE" id="PS50109">
    <property type="entry name" value="HIS_KIN"/>
    <property type="match status" value="1"/>
</dbReference>
<dbReference type="InterPro" id="IPR003661">
    <property type="entry name" value="HisK_dim/P_dom"/>
</dbReference>
<dbReference type="RefSeq" id="WP_013037695.1">
    <property type="nucleotide sequence ID" value="NC_014002.1"/>
</dbReference>
<feature type="domain" description="PAC" evidence="9">
    <location>
        <begin position="107"/>
        <end position="157"/>
    </location>
</feature>
<accession>D5EC52</accession>
<reference evidence="10 11" key="1">
    <citation type="submission" date="2010-03" db="EMBL/GenBank/DDBJ databases">
        <title>The complete genome of Methanohalophilus mahii DSM 5219.</title>
        <authorList>
            <consortium name="US DOE Joint Genome Institute (JGI-PGF)"/>
            <person name="Lucas S."/>
            <person name="Copeland A."/>
            <person name="Lapidus A."/>
            <person name="Glavina del Rio T."/>
            <person name="Dalin E."/>
            <person name="Tice H."/>
            <person name="Bruce D."/>
            <person name="Goodwin L."/>
            <person name="Pitluck S."/>
            <person name="Kyrpides N."/>
            <person name="Mavromatis K."/>
            <person name="Ivanova N."/>
            <person name="Lykidis A."/>
            <person name="Saunders E."/>
            <person name="Brettin T."/>
            <person name="Detter J.C."/>
            <person name="Han C."/>
            <person name="Land M."/>
            <person name="Hauser L."/>
            <person name="Markowitz V."/>
            <person name="Cheng J.-F."/>
            <person name="Hugenholtz P."/>
            <person name="Woyke T."/>
            <person name="Wu D."/>
            <person name="Spring S."/>
            <person name="Schneider S."/>
            <person name="Schroeder M."/>
            <person name="Klenk H.-P."/>
            <person name="Eisen J.A."/>
        </authorList>
    </citation>
    <scope>NUCLEOTIDE SEQUENCE [LARGE SCALE GENOMIC DNA]</scope>
    <source>
        <strain evidence="11">ATCC 35705 / DSM 5219 / SLP</strain>
    </source>
</reference>
<dbReference type="InterPro" id="IPR003018">
    <property type="entry name" value="GAF"/>
</dbReference>
<dbReference type="SMART" id="SM00091">
    <property type="entry name" value="PAS"/>
    <property type="match status" value="1"/>
</dbReference>
<evidence type="ECO:0000256" key="6">
    <source>
        <dbReference type="ARBA" id="ARBA00023012"/>
    </source>
</evidence>
<dbReference type="SUPFAM" id="SSF55781">
    <property type="entry name" value="GAF domain-like"/>
    <property type="match status" value="1"/>
</dbReference>
<gene>
    <name evidence="10" type="ordered locus">Mmah_1249</name>
</gene>
<feature type="domain" description="PAS" evidence="8">
    <location>
        <begin position="30"/>
        <end position="103"/>
    </location>
</feature>
<dbReference type="InterPro" id="IPR035965">
    <property type="entry name" value="PAS-like_dom_sf"/>
</dbReference>
<dbReference type="InterPro" id="IPR029016">
    <property type="entry name" value="GAF-like_dom_sf"/>
</dbReference>
<dbReference type="Proteomes" id="UP000001059">
    <property type="component" value="Chromosome"/>
</dbReference>
<dbReference type="InterPro" id="IPR050736">
    <property type="entry name" value="Sensor_HK_Regulatory"/>
</dbReference>
<dbReference type="InterPro" id="IPR000014">
    <property type="entry name" value="PAS"/>
</dbReference>
<dbReference type="InterPro" id="IPR013655">
    <property type="entry name" value="PAS_fold_3"/>
</dbReference>
<evidence type="ECO:0000259" key="7">
    <source>
        <dbReference type="PROSITE" id="PS50109"/>
    </source>
</evidence>
<dbReference type="PROSITE" id="PS50112">
    <property type="entry name" value="PAS"/>
    <property type="match status" value="1"/>
</dbReference>
<dbReference type="NCBIfam" id="TIGR00229">
    <property type="entry name" value="sensory_box"/>
    <property type="match status" value="1"/>
</dbReference>
<dbReference type="InterPro" id="IPR003594">
    <property type="entry name" value="HATPase_dom"/>
</dbReference>
<dbReference type="InterPro" id="IPR005467">
    <property type="entry name" value="His_kinase_dom"/>
</dbReference>
<dbReference type="InterPro" id="IPR004358">
    <property type="entry name" value="Sig_transdc_His_kin-like_C"/>
</dbReference>
<dbReference type="EMBL" id="CP001994">
    <property type="protein sequence ID" value="ADE36753.1"/>
    <property type="molecule type" value="Genomic_DNA"/>
</dbReference>
<dbReference type="Pfam" id="PF08447">
    <property type="entry name" value="PAS_3"/>
    <property type="match status" value="1"/>
</dbReference>
<dbReference type="CDD" id="cd00082">
    <property type="entry name" value="HisKA"/>
    <property type="match status" value="1"/>
</dbReference>
<dbReference type="EC" id="2.7.13.3" evidence="2"/>
<keyword evidence="11" id="KW-1185">Reference proteome</keyword>
<dbReference type="Gene3D" id="3.30.450.20">
    <property type="entry name" value="PAS domain"/>
    <property type="match status" value="1"/>
</dbReference>
<protein>
    <recommendedName>
        <fullName evidence="2">histidine kinase</fullName>
        <ecNumber evidence="2">2.7.13.3</ecNumber>
    </recommendedName>
</protein>
<keyword evidence="4" id="KW-0808">Transferase</keyword>
<feature type="domain" description="Histidine kinase" evidence="7">
    <location>
        <begin position="336"/>
        <end position="554"/>
    </location>
</feature>
<evidence type="ECO:0000259" key="8">
    <source>
        <dbReference type="PROSITE" id="PS50112"/>
    </source>
</evidence>
<evidence type="ECO:0000313" key="10">
    <source>
        <dbReference type="EMBL" id="ADE36753.1"/>
    </source>
</evidence>
<evidence type="ECO:0000313" key="11">
    <source>
        <dbReference type="Proteomes" id="UP000001059"/>
    </source>
</evidence>
<keyword evidence="3" id="KW-0597">Phosphoprotein</keyword>
<evidence type="ECO:0000256" key="4">
    <source>
        <dbReference type="ARBA" id="ARBA00022679"/>
    </source>
</evidence>
<evidence type="ECO:0000256" key="5">
    <source>
        <dbReference type="ARBA" id="ARBA00022777"/>
    </source>
</evidence>
<dbReference type="Gene3D" id="3.30.450.40">
    <property type="match status" value="1"/>
</dbReference>
<dbReference type="GeneID" id="8983419"/>
<keyword evidence="6" id="KW-0902">Two-component regulatory system</keyword>
<dbReference type="OrthoDB" id="342253at2157"/>
<dbReference type="Gene3D" id="1.10.287.130">
    <property type="match status" value="1"/>
</dbReference>
<dbReference type="CDD" id="cd00075">
    <property type="entry name" value="HATPase"/>
    <property type="match status" value="1"/>
</dbReference>
<dbReference type="PANTHER" id="PTHR43711:SF31">
    <property type="entry name" value="HISTIDINE KINASE"/>
    <property type="match status" value="1"/>
</dbReference>
<dbReference type="PANTHER" id="PTHR43711">
    <property type="entry name" value="TWO-COMPONENT HISTIDINE KINASE"/>
    <property type="match status" value="1"/>
</dbReference>
<evidence type="ECO:0000256" key="1">
    <source>
        <dbReference type="ARBA" id="ARBA00000085"/>
    </source>
</evidence>
<dbReference type="Pfam" id="PF13492">
    <property type="entry name" value="GAF_3"/>
    <property type="match status" value="1"/>
</dbReference>
<dbReference type="SUPFAM" id="SSF55874">
    <property type="entry name" value="ATPase domain of HSP90 chaperone/DNA topoisomerase II/histidine kinase"/>
    <property type="match status" value="1"/>
</dbReference>
<dbReference type="HOGENOM" id="CLU_000445_114_71_2"/>
<dbReference type="CDD" id="cd00130">
    <property type="entry name" value="PAS"/>
    <property type="match status" value="1"/>
</dbReference>
<dbReference type="AlphaFoldDB" id="D5EC52"/>
<dbReference type="PROSITE" id="PS50113">
    <property type="entry name" value="PAC"/>
    <property type="match status" value="1"/>
</dbReference>
<evidence type="ECO:0000256" key="2">
    <source>
        <dbReference type="ARBA" id="ARBA00012438"/>
    </source>
</evidence>
<dbReference type="SUPFAM" id="SSF47384">
    <property type="entry name" value="Homodimeric domain of signal transducing histidine kinase"/>
    <property type="match status" value="1"/>
</dbReference>